<proteinExistence type="predicted"/>
<protein>
    <submittedName>
        <fullName evidence="2">Uncharacterized protein</fullName>
    </submittedName>
</protein>
<evidence type="ECO:0000313" key="2">
    <source>
        <dbReference type="EMBL" id="KOM54827.1"/>
    </source>
</evidence>
<dbReference type="Proteomes" id="UP000053144">
    <property type="component" value="Chromosome 10"/>
</dbReference>
<dbReference type="AlphaFoldDB" id="A0A0L9VIT1"/>
<reference evidence="3" key="1">
    <citation type="journal article" date="2015" name="Proc. Natl. Acad. Sci. U.S.A.">
        <title>Genome sequencing of adzuki bean (Vigna angularis) provides insight into high starch and low fat accumulation and domestication.</title>
        <authorList>
            <person name="Yang K."/>
            <person name="Tian Z."/>
            <person name="Chen C."/>
            <person name="Luo L."/>
            <person name="Zhao B."/>
            <person name="Wang Z."/>
            <person name="Yu L."/>
            <person name="Li Y."/>
            <person name="Sun Y."/>
            <person name="Li W."/>
            <person name="Chen Y."/>
            <person name="Li Y."/>
            <person name="Zhang Y."/>
            <person name="Ai D."/>
            <person name="Zhao J."/>
            <person name="Shang C."/>
            <person name="Ma Y."/>
            <person name="Wu B."/>
            <person name="Wang M."/>
            <person name="Gao L."/>
            <person name="Sun D."/>
            <person name="Zhang P."/>
            <person name="Guo F."/>
            <person name="Wang W."/>
            <person name="Li Y."/>
            <person name="Wang J."/>
            <person name="Varshney R.K."/>
            <person name="Wang J."/>
            <person name="Ling H.Q."/>
            <person name="Wan P."/>
        </authorList>
    </citation>
    <scope>NUCLEOTIDE SEQUENCE</scope>
    <source>
        <strain evidence="3">cv. Jingnong 6</strain>
    </source>
</reference>
<dbReference type="Gramene" id="KOM54827">
    <property type="protein sequence ID" value="KOM54827"/>
    <property type="gene ID" value="LR48_Vigan10g071900"/>
</dbReference>
<organism evidence="2 3">
    <name type="scientific">Phaseolus angularis</name>
    <name type="common">Azuki bean</name>
    <name type="synonym">Vigna angularis</name>
    <dbReference type="NCBI Taxonomy" id="3914"/>
    <lineage>
        <taxon>Eukaryota</taxon>
        <taxon>Viridiplantae</taxon>
        <taxon>Streptophyta</taxon>
        <taxon>Embryophyta</taxon>
        <taxon>Tracheophyta</taxon>
        <taxon>Spermatophyta</taxon>
        <taxon>Magnoliopsida</taxon>
        <taxon>eudicotyledons</taxon>
        <taxon>Gunneridae</taxon>
        <taxon>Pentapetalae</taxon>
        <taxon>rosids</taxon>
        <taxon>fabids</taxon>
        <taxon>Fabales</taxon>
        <taxon>Fabaceae</taxon>
        <taxon>Papilionoideae</taxon>
        <taxon>50 kb inversion clade</taxon>
        <taxon>NPAAA clade</taxon>
        <taxon>indigoferoid/millettioid clade</taxon>
        <taxon>Phaseoleae</taxon>
        <taxon>Vigna</taxon>
    </lineage>
</organism>
<accession>A0A0L9VIT1</accession>
<feature type="compositionally biased region" description="Polar residues" evidence="1">
    <location>
        <begin position="1"/>
        <end position="42"/>
    </location>
</feature>
<gene>
    <name evidence="2" type="ORF">LR48_Vigan10g071900</name>
</gene>
<dbReference type="EMBL" id="CM003380">
    <property type="protein sequence ID" value="KOM54827.1"/>
    <property type="molecule type" value="Genomic_DNA"/>
</dbReference>
<name>A0A0L9VIT1_PHAAN</name>
<evidence type="ECO:0000313" key="3">
    <source>
        <dbReference type="Proteomes" id="UP000053144"/>
    </source>
</evidence>
<sequence>MCSTPSSPASNGANSQMRLNTHQISNNTGDYLHGVTSSNVSNDDWPRRRRGAKEQRRFSLEELAFGVELSEAMASETLGLRRGDALAGEVEVALAAIAYDKVVVAPGGDGAGSARSEIRA</sequence>
<feature type="region of interest" description="Disordered" evidence="1">
    <location>
        <begin position="1"/>
        <end position="53"/>
    </location>
</feature>
<evidence type="ECO:0000256" key="1">
    <source>
        <dbReference type="SAM" id="MobiDB-lite"/>
    </source>
</evidence>